<accession>A0A7T8GWW4</accession>
<reference evidence="2" key="1">
    <citation type="submission" date="2021-01" db="EMBL/GenBank/DDBJ databases">
        <title>Caligus Genome Assembly.</title>
        <authorList>
            <person name="Gallardo-Escarate C."/>
        </authorList>
    </citation>
    <scope>NUCLEOTIDE SEQUENCE [LARGE SCALE GENOMIC DNA]</scope>
</reference>
<dbReference type="Proteomes" id="UP000595437">
    <property type="component" value="Chromosome 14"/>
</dbReference>
<evidence type="ECO:0000313" key="1">
    <source>
        <dbReference type="EMBL" id="QQP39329.1"/>
    </source>
</evidence>
<dbReference type="EMBL" id="CP045903">
    <property type="protein sequence ID" value="QQP39329.1"/>
    <property type="molecule type" value="Genomic_DNA"/>
</dbReference>
<proteinExistence type="predicted"/>
<sequence length="56" mass="6365">EEGKEYELNGSKIQSEADIDAPNNNIIITTATLLSKSRKRFPWLKIHHIRFGPSSI</sequence>
<gene>
    <name evidence="1" type="ORF">FKW44_020183</name>
</gene>
<keyword evidence="2" id="KW-1185">Reference proteome</keyword>
<evidence type="ECO:0000313" key="2">
    <source>
        <dbReference type="Proteomes" id="UP000595437"/>
    </source>
</evidence>
<dbReference type="AlphaFoldDB" id="A0A7T8GWW4"/>
<feature type="non-terminal residue" evidence="1">
    <location>
        <position position="1"/>
    </location>
</feature>
<feature type="non-terminal residue" evidence="1">
    <location>
        <position position="56"/>
    </location>
</feature>
<protein>
    <submittedName>
        <fullName evidence="1">Uncharacterized protein</fullName>
    </submittedName>
</protein>
<organism evidence="1 2">
    <name type="scientific">Caligus rogercresseyi</name>
    <name type="common">Sea louse</name>
    <dbReference type="NCBI Taxonomy" id="217165"/>
    <lineage>
        <taxon>Eukaryota</taxon>
        <taxon>Metazoa</taxon>
        <taxon>Ecdysozoa</taxon>
        <taxon>Arthropoda</taxon>
        <taxon>Crustacea</taxon>
        <taxon>Multicrustacea</taxon>
        <taxon>Hexanauplia</taxon>
        <taxon>Copepoda</taxon>
        <taxon>Siphonostomatoida</taxon>
        <taxon>Caligidae</taxon>
        <taxon>Caligus</taxon>
    </lineage>
</organism>
<name>A0A7T8GWW4_CALRO</name>